<feature type="compositionally biased region" description="Polar residues" evidence="1">
    <location>
        <begin position="82"/>
        <end position="93"/>
    </location>
</feature>
<dbReference type="STRING" id="149040.A0A194WXY5"/>
<dbReference type="RefSeq" id="XP_018067140.1">
    <property type="nucleotide sequence ID" value="XM_018220286.1"/>
</dbReference>
<dbReference type="GO" id="GO:0003779">
    <property type="term" value="F:actin binding"/>
    <property type="evidence" value="ECO:0007669"/>
    <property type="project" value="TreeGrafter"/>
</dbReference>
<evidence type="ECO:0008006" key="4">
    <source>
        <dbReference type="Google" id="ProtNLM"/>
    </source>
</evidence>
<dbReference type="OrthoDB" id="5563016at2759"/>
<feature type="compositionally biased region" description="Polar residues" evidence="1">
    <location>
        <begin position="341"/>
        <end position="363"/>
    </location>
</feature>
<feature type="compositionally biased region" description="Polar residues" evidence="1">
    <location>
        <begin position="743"/>
        <end position="755"/>
    </location>
</feature>
<keyword evidence="3" id="KW-1185">Reference proteome</keyword>
<name>A0A194WXY5_MOLSC</name>
<feature type="region of interest" description="Disordered" evidence="1">
    <location>
        <begin position="171"/>
        <end position="217"/>
    </location>
</feature>
<feature type="region of interest" description="Disordered" evidence="1">
    <location>
        <begin position="508"/>
        <end position="545"/>
    </location>
</feature>
<feature type="compositionally biased region" description="Polar residues" evidence="1">
    <location>
        <begin position="437"/>
        <end position="446"/>
    </location>
</feature>
<evidence type="ECO:0000313" key="3">
    <source>
        <dbReference type="Proteomes" id="UP000070700"/>
    </source>
</evidence>
<dbReference type="KEGG" id="psco:LY89DRAFT_737697"/>
<dbReference type="PANTHER" id="PTHR12751">
    <property type="entry name" value="PHOSPHATASE AND ACTIN REGULATOR PHACTR"/>
    <property type="match status" value="1"/>
</dbReference>
<organism evidence="2 3">
    <name type="scientific">Mollisia scopiformis</name>
    <name type="common">Conifer needle endophyte fungus</name>
    <name type="synonym">Phialocephala scopiformis</name>
    <dbReference type="NCBI Taxonomy" id="149040"/>
    <lineage>
        <taxon>Eukaryota</taxon>
        <taxon>Fungi</taxon>
        <taxon>Dikarya</taxon>
        <taxon>Ascomycota</taxon>
        <taxon>Pezizomycotina</taxon>
        <taxon>Leotiomycetes</taxon>
        <taxon>Helotiales</taxon>
        <taxon>Mollisiaceae</taxon>
        <taxon>Mollisia</taxon>
    </lineage>
</organism>
<feature type="compositionally biased region" description="Low complexity" evidence="1">
    <location>
        <begin position="319"/>
        <end position="340"/>
    </location>
</feature>
<feature type="compositionally biased region" description="Low complexity" evidence="1">
    <location>
        <begin position="125"/>
        <end position="143"/>
    </location>
</feature>
<dbReference type="PANTHER" id="PTHR12751:SF18">
    <property type="entry name" value="PHOSPHATASE AND ACTIN REGULATOR 1"/>
    <property type="match status" value="1"/>
</dbReference>
<dbReference type="InParanoid" id="A0A194WXY5"/>
<evidence type="ECO:0000313" key="2">
    <source>
        <dbReference type="EMBL" id="KUJ12785.1"/>
    </source>
</evidence>
<reference evidence="2 3" key="1">
    <citation type="submission" date="2015-10" db="EMBL/GenBank/DDBJ databases">
        <title>Full genome of DAOMC 229536 Phialocephala scopiformis, a fungal endophyte of spruce producing the potent anti-insectan compound rugulosin.</title>
        <authorList>
            <consortium name="DOE Joint Genome Institute"/>
            <person name="Walker A.K."/>
            <person name="Frasz S.L."/>
            <person name="Seifert K.A."/>
            <person name="Miller J.D."/>
            <person name="Mondo S.J."/>
            <person name="Labutti K."/>
            <person name="Lipzen A."/>
            <person name="Dockter R."/>
            <person name="Kennedy M."/>
            <person name="Grigoriev I.V."/>
            <person name="Spatafora J.W."/>
        </authorList>
    </citation>
    <scope>NUCLEOTIDE SEQUENCE [LARGE SCALE GENOMIC DNA]</scope>
    <source>
        <strain evidence="2 3">CBS 120377</strain>
    </source>
</reference>
<gene>
    <name evidence="2" type="ORF">LY89DRAFT_737697</name>
</gene>
<feature type="region of interest" description="Disordered" evidence="1">
    <location>
        <begin position="304"/>
        <end position="447"/>
    </location>
</feature>
<dbReference type="AlphaFoldDB" id="A0A194WXY5"/>
<dbReference type="Proteomes" id="UP000070700">
    <property type="component" value="Unassembled WGS sequence"/>
</dbReference>
<feature type="region of interest" description="Disordered" evidence="1">
    <location>
        <begin position="709"/>
        <end position="762"/>
    </location>
</feature>
<dbReference type="GO" id="GO:0030036">
    <property type="term" value="P:actin cytoskeleton organization"/>
    <property type="evidence" value="ECO:0007669"/>
    <property type="project" value="TreeGrafter"/>
</dbReference>
<feature type="region of interest" description="Disordered" evidence="1">
    <location>
        <begin position="82"/>
        <end position="149"/>
    </location>
</feature>
<feature type="compositionally biased region" description="Low complexity" evidence="1">
    <location>
        <begin position="203"/>
        <end position="217"/>
    </location>
</feature>
<feature type="compositionally biased region" description="Low complexity" evidence="1">
    <location>
        <begin position="514"/>
        <end position="523"/>
    </location>
</feature>
<proteinExistence type="predicted"/>
<feature type="compositionally biased region" description="Polar residues" evidence="1">
    <location>
        <begin position="378"/>
        <end position="387"/>
    </location>
</feature>
<feature type="compositionally biased region" description="Polar residues" evidence="1">
    <location>
        <begin position="101"/>
        <end position="118"/>
    </location>
</feature>
<protein>
    <recommendedName>
        <fullName evidence="4">Protein BNI4</fullName>
    </recommendedName>
</protein>
<feature type="compositionally biased region" description="Basic and acidic residues" evidence="1">
    <location>
        <begin position="189"/>
        <end position="202"/>
    </location>
</feature>
<feature type="compositionally biased region" description="Polar residues" evidence="1">
    <location>
        <begin position="304"/>
        <end position="318"/>
    </location>
</feature>
<dbReference type="GeneID" id="28830012"/>
<dbReference type="EMBL" id="KQ947423">
    <property type="protein sequence ID" value="KUJ12785.1"/>
    <property type="molecule type" value="Genomic_DNA"/>
</dbReference>
<accession>A0A194WXY5</accession>
<sequence length="859" mass="91107">MAALVQSYPQQSNTVTMLQTRPASASGIIHSSSQTQAHHQYPTNPQPMQRNSFHGMNNSMGVTTYRGHTAVTPIAPYAFTSTPNLATPGQRIQNGPHLQPDQRTTSAPSIPNAGSTRSRYPAPPSTSTTSSSSSDFSSLSQKSGSKDDSVITGTARVVSGAARPQSTIITSVGAQSLAPPAVSSTAKTSPERYRRPNNRRAESSTNAPTPAQTTSASATSMPNVMQFYGNSVQQSAAPGSYQNLNLQMPQISKPTQGFASSFGSADDLQLNRNVVQDPAKRYRRRSIHTIDAGEYGGMSASLLQQGSRQVSSANGRFDQQQQQQHPLRSSPVVVNRPNSSHGRNGSSESVNSGRSNHSRPSSASKREAGASMAPNPAPSSLSQSSAVQPPPANALAEQTSIKHDVPRLVNIPPRASSTDAAKRVGTPSPLSKPVTMSPESPSSKDSFASAVNAALQEPAKPTYAQAASANMNASSPAAQQLAALNEKEGKKSKTSRLRRAFSFGSAAELRRASAENSAANNAADRSKLRKEKYQDEQDAEQARIAQQQEAGGIGSGIYNGQGNFFTGSTDNLSISSTASSASVMIRKMGKGMKKSTRSLVGLFRPKSVIGVPAADSALPQASQAQVSMVTVEAEREKVNVNLNPHDQVGGGTGYPKLERNSIDAASASVAVSERLGSSSTENSSARRSIVGGEKERAEVLAAVKKGILKRSGTDSGNSSPVIRPLDSKSPNFQLPQIPHVNESPISSAPSTPNDEQQGHRRMGSVTLGGEDYFMSALRFQGNSKSVPGTPQGPNGIKRNATFSPRIQFHDTWPSGEYDRRGEIATCNRLTPMLAQQIKEELNTFKMACYQYDSRNTLLT</sequence>
<evidence type="ECO:0000256" key="1">
    <source>
        <dbReference type="SAM" id="MobiDB-lite"/>
    </source>
</evidence>